<accession>A0A1N6IML9</accession>
<keyword evidence="1" id="KW-0808">Transferase</keyword>
<reference evidence="2" key="1">
    <citation type="submission" date="2016-11" db="EMBL/GenBank/DDBJ databases">
        <authorList>
            <person name="Varghese N."/>
            <person name="Submissions S."/>
        </authorList>
    </citation>
    <scope>NUCLEOTIDE SEQUENCE [LARGE SCALE GENOMIC DNA]</scope>
    <source>
        <strain evidence="2">DSM 27623</strain>
    </source>
</reference>
<dbReference type="SUPFAM" id="SSF53756">
    <property type="entry name" value="UDP-Glycosyltransferase/glycogen phosphorylase"/>
    <property type="match status" value="1"/>
</dbReference>
<name>A0A1N6IML9_9FLAO</name>
<sequence length="429" mass="50498">MEIVCKKDWEWKTEIAAQNIQLRISIFVIVKHLVIIGLVIPEPASTAAGHRMMQLIQLFSEANHKITFLTASNNIEFSEKIEIEKIEINNESFNEKIKKLNPDIVLFDRYVTEEQFGWRVSENCPKALKIIDTEDLHFLREARRKAFVEKREVNNEDLVNDIFKREIASILRCDLSLIISEFEFQLLTEKFKINPNILFYIPFLTEKIEKNKTSFQKRQHFVSIGNFLHEPNWQTVLKLKSFWKSIRKQLPEAELHIYGAYATEKVFQLHNEKEGFLVKGRADDVESLFNQYRVLLAPIPFGAGLKGKLLESMRFGLPNVTSSIGAEAMHKDLPWNGFIEDSDEDFVEKAIELYKNESFWNQANENAFVILNEVFDKKLYANQFWKKISKIENHLENHRTENYLGKILQHHQLNSTKYMSRWIEEKNKK</sequence>
<keyword evidence="2" id="KW-1185">Reference proteome</keyword>
<dbReference type="EMBL" id="FSRK01000002">
    <property type="protein sequence ID" value="SIO33244.1"/>
    <property type="molecule type" value="Genomic_DNA"/>
</dbReference>
<dbReference type="GO" id="GO:0016740">
    <property type="term" value="F:transferase activity"/>
    <property type="evidence" value="ECO:0007669"/>
    <property type="project" value="UniProtKB-KW"/>
</dbReference>
<evidence type="ECO:0000313" key="2">
    <source>
        <dbReference type="Proteomes" id="UP000185207"/>
    </source>
</evidence>
<proteinExistence type="predicted"/>
<dbReference type="Gene3D" id="3.40.50.2000">
    <property type="entry name" value="Glycogen Phosphorylase B"/>
    <property type="match status" value="1"/>
</dbReference>
<protein>
    <submittedName>
        <fullName evidence="1">Glycosyltransferase involved in cell wall bisynthesis</fullName>
    </submittedName>
</protein>
<dbReference type="RefSeq" id="WP_317041452.1">
    <property type="nucleotide sequence ID" value="NZ_FSRK01000002.1"/>
</dbReference>
<organism evidence="1 2">
    <name type="scientific">Epilithonimonas zeae</name>
    <dbReference type="NCBI Taxonomy" id="1416779"/>
    <lineage>
        <taxon>Bacteria</taxon>
        <taxon>Pseudomonadati</taxon>
        <taxon>Bacteroidota</taxon>
        <taxon>Flavobacteriia</taxon>
        <taxon>Flavobacteriales</taxon>
        <taxon>Weeksellaceae</taxon>
        <taxon>Chryseobacterium group</taxon>
        <taxon>Epilithonimonas</taxon>
    </lineage>
</organism>
<dbReference type="Proteomes" id="UP000185207">
    <property type="component" value="Unassembled WGS sequence"/>
</dbReference>
<dbReference type="Pfam" id="PF13692">
    <property type="entry name" value="Glyco_trans_1_4"/>
    <property type="match status" value="1"/>
</dbReference>
<gene>
    <name evidence="1" type="ORF">SAMN05444409_2811</name>
</gene>
<evidence type="ECO:0000313" key="1">
    <source>
        <dbReference type="EMBL" id="SIO33244.1"/>
    </source>
</evidence>
<dbReference type="AlphaFoldDB" id="A0A1N6IML9"/>
<dbReference type="STRING" id="1416779.SAMN05444409_2811"/>